<dbReference type="PANTHER" id="PTHR13486">
    <property type="entry name" value="TELOMERE LENGTH AND SILENCING PROTEIN 1 TLS1 FAMILY MEMBER"/>
    <property type="match status" value="1"/>
</dbReference>
<feature type="compositionally biased region" description="Basic and acidic residues" evidence="4">
    <location>
        <begin position="390"/>
        <end position="409"/>
    </location>
</feature>
<evidence type="ECO:0000256" key="4">
    <source>
        <dbReference type="SAM" id="MobiDB-lite"/>
    </source>
</evidence>
<feature type="signal peptide" evidence="5">
    <location>
        <begin position="1"/>
        <end position="18"/>
    </location>
</feature>
<evidence type="ECO:0000256" key="1">
    <source>
        <dbReference type="ARBA" id="ARBA00004123"/>
    </source>
</evidence>
<organism evidence="6">
    <name type="scientific">Timema bartmani</name>
    <dbReference type="NCBI Taxonomy" id="61472"/>
    <lineage>
        <taxon>Eukaryota</taxon>
        <taxon>Metazoa</taxon>
        <taxon>Ecdysozoa</taxon>
        <taxon>Arthropoda</taxon>
        <taxon>Hexapoda</taxon>
        <taxon>Insecta</taxon>
        <taxon>Pterygota</taxon>
        <taxon>Neoptera</taxon>
        <taxon>Polyneoptera</taxon>
        <taxon>Phasmatodea</taxon>
        <taxon>Timematodea</taxon>
        <taxon>Timematoidea</taxon>
        <taxon>Timematidae</taxon>
        <taxon>Timema</taxon>
    </lineage>
</organism>
<evidence type="ECO:0000256" key="5">
    <source>
        <dbReference type="SAM" id="SignalP"/>
    </source>
</evidence>
<reference evidence="6" key="1">
    <citation type="submission" date="2020-11" db="EMBL/GenBank/DDBJ databases">
        <authorList>
            <person name="Tran Van P."/>
        </authorList>
    </citation>
    <scope>NUCLEOTIDE SEQUENCE</scope>
</reference>
<evidence type="ECO:0008006" key="7">
    <source>
        <dbReference type="Google" id="ProtNLM"/>
    </source>
</evidence>
<name>A0A7R9EXA7_9NEOP</name>
<comment type="similarity">
    <text evidence="2">Belongs to the TLS1 family.</text>
</comment>
<feature type="compositionally biased region" description="Basic and acidic residues" evidence="4">
    <location>
        <begin position="419"/>
        <end position="434"/>
    </location>
</feature>
<evidence type="ECO:0000256" key="2">
    <source>
        <dbReference type="ARBA" id="ARBA00007643"/>
    </source>
</evidence>
<dbReference type="GO" id="GO:0005681">
    <property type="term" value="C:spliceosomal complex"/>
    <property type="evidence" value="ECO:0007669"/>
    <property type="project" value="TreeGrafter"/>
</dbReference>
<protein>
    <recommendedName>
        <fullName evidence="7">Telomere length and silencing protein 1 homolog</fullName>
    </recommendedName>
</protein>
<evidence type="ECO:0000256" key="3">
    <source>
        <dbReference type="ARBA" id="ARBA00023242"/>
    </source>
</evidence>
<dbReference type="EMBL" id="OD565427">
    <property type="protein sequence ID" value="CAD7441753.1"/>
    <property type="molecule type" value="Genomic_DNA"/>
</dbReference>
<keyword evidence="3" id="KW-0539">Nucleus</keyword>
<dbReference type="PANTHER" id="PTHR13486:SF2">
    <property type="entry name" value="SPLICING FACTOR C9ORF78"/>
    <property type="match status" value="1"/>
</dbReference>
<dbReference type="GO" id="GO:0000398">
    <property type="term" value="P:mRNA splicing, via spliceosome"/>
    <property type="evidence" value="ECO:0007669"/>
    <property type="project" value="TreeGrafter"/>
</dbReference>
<sequence length="447" mass="50358">MKWFHCAVVYSVCPFYLGVPFIVPCGTSACSTSVRCTSSVCRSLCRVERLLVPPRYNSLIFNVCGSYPSIDRFVFTIVVSPESRISHVPEGEAELDPARKLFPDRRYKGYLHVDLHVWGARWWGYTRAGYMCSLCSSMTDGVAAHIQGTCGLRCQTHACGIANDFETVSAQSKVTMQTSSEIGDVNQTLLGLRKRQNGVSIVSLALGKKVPAEDDVSNTDPFKLKMGGMINMKALKDGNIKRVDDAYDTGIGTQFSAETNKRDEDEEMMKYIEEQLCKRKGKMVKGSKQEVEESESTDVKYCSPEEAALLAVPDHLRASSTQRSEEMLSNQMLSGIPEVDLGIDAKIRNIEATEEAKLKLLWERHSKKDGPSQFVPTNMAVNFVQHNRFNIEDPEPPKRRERRVEEKKKTVAVGSAPDDNSKRTREGGEKATDDYHYERFKKQFRRY</sequence>
<keyword evidence="5" id="KW-0732">Signal</keyword>
<dbReference type="InterPro" id="IPR010756">
    <property type="entry name" value="Tls1-like"/>
</dbReference>
<gene>
    <name evidence="6" type="ORF">TBIB3V08_LOCUS4206</name>
</gene>
<dbReference type="Pfam" id="PF07052">
    <property type="entry name" value="Hep_59"/>
    <property type="match status" value="1"/>
</dbReference>
<dbReference type="AlphaFoldDB" id="A0A7R9EXA7"/>
<comment type="subcellular location">
    <subcellularLocation>
        <location evidence="1">Nucleus</location>
    </subcellularLocation>
</comment>
<evidence type="ECO:0000313" key="6">
    <source>
        <dbReference type="EMBL" id="CAD7441753.1"/>
    </source>
</evidence>
<feature type="chain" id="PRO_5030571430" description="Telomere length and silencing protein 1 homolog" evidence="5">
    <location>
        <begin position="19"/>
        <end position="447"/>
    </location>
</feature>
<feature type="region of interest" description="Disordered" evidence="4">
    <location>
        <begin position="390"/>
        <end position="434"/>
    </location>
</feature>
<dbReference type="PROSITE" id="PS51257">
    <property type="entry name" value="PROKAR_LIPOPROTEIN"/>
    <property type="match status" value="1"/>
</dbReference>
<proteinExistence type="inferred from homology"/>
<accession>A0A7R9EXA7</accession>